<proteinExistence type="predicted"/>
<organism evidence="1 2">
    <name type="scientific">Eretmocerus hayati</name>
    <dbReference type="NCBI Taxonomy" id="131215"/>
    <lineage>
        <taxon>Eukaryota</taxon>
        <taxon>Metazoa</taxon>
        <taxon>Ecdysozoa</taxon>
        <taxon>Arthropoda</taxon>
        <taxon>Hexapoda</taxon>
        <taxon>Insecta</taxon>
        <taxon>Pterygota</taxon>
        <taxon>Neoptera</taxon>
        <taxon>Endopterygota</taxon>
        <taxon>Hymenoptera</taxon>
        <taxon>Apocrita</taxon>
        <taxon>Proctotrupomorpha</taxon>
        <taxon>Chalcidoidea</taxon>
        <taxon>Aphelinidae</taxon>
        <taxon>Aphelininae</taxon>
        <taxon>Eretmocerus</taxon>
    </lineage>
</organism>
<name>A0ACC2N5U3_9HYME</name>
<dbReference type="Proteomes" id="UP001239111">
    <property type="component" value="Chromosome 4"/>
</dbReference>
<keyword evidence="2" id="KW-1185">Reference proteome</keyword>
<accession>A0ACC2N5U3</accession>
<evidence type="ECO:0000313" key="2">
    <source>
        <dbReference type="Proteomes" id="UP001239111"/>
    </source>
</evidence>
<gene>
    <name evidence="1" type="ORF">QAD02_007990</name>
</gene>
<comment type="caution">
    <text evidence="1">The sequence shown here is derived from an EMBL/GenBank/DDBJ whole genome shotgun (WGS) entry which is preliminary data.</text>
</comment>
<sequence>MHEMKKCPICRMQFNTDYLLKRRNMLNHQNSQKYHSCPRCPKKFVSNSEFKQHPIHHSGETPIECDICGLYLKSKFNLVQHIKDKHDHERPFECKDCSWTFKRVNDLHRHEEAHSGLK</sequence>
<reference evidence="1" key="1">
    <citation type="submission" date="2023-04" db="EMBL/GenBank/DDBJ databases">
        <title>A chromosome-level genome assembly of the parasitoid wasp Eretmocerus hayati.</title>
        <authorList>
            <person name="Zhong Y."/>
            <person name="Liu S."/>
            <person name="Liu Y."/>
        </authorList>
    </citation>
    <scope>NUCLEOTIDE SEQUENCE</scope>
    <source>
        <strain evidence="1">ZJU_SS_LIU_2023</strain>
    </source>
</reference>
<protein>
    <submittedName>
        <fullName evidence="1">Uncharacterized protein</fullName>
    </submittedName>
</protein>
<dbReference type="EMBL" id="CM056744">
    <property type="protein sequence ID" value="KAJ8666328.1"/>
    <property type="molecule type" value="Genomic_DNA"/>
</dbReference>
<evidence type="ECO:0000313" key="1">
    <source>
        <dbReference type="EMBL" id="KAJ8666328.1"/>
    </source>
</evidence>